<evidence type="ECO:0008006" key="4">
    <source>
        <dbReference type="Google" id="ProtNLM"/>
    </source>
</evidence>
<organism evidence="2 3">
    <name type="scientific">Rhodoferax ferrireducens</name>
    <dbReference type="NCBI Taxonomy" id="192843"/>
    <lineage>
        <taxon>Bacteria</taxon>
        <taxon>Pseudomonadati</taxon>
        <taxon>Pseudomonadota</taxon>
        <taxon>Betaproteobacteria</taxon>
        <taxon>Burkholderiales</taxon>
        <taxon>Comamonadaceae</taxon>
        <taxon>Rhodoferax</taxon>
    </lineage>
</organism>
<dbReference type="EMBL" id="MTEI01000028">
    <property type="protein sequence ID" value="OQW85938.1"/>
    <property type="molecule type" value="Genomic_DNA"/>
</dbReference>
<gene>
    <name evidence="2" type="ORF">BWK72_19700</name>
</gene>
<dbReference type="Proteomes" id="UP000192505">
    <property type="component" value="Unassembled WGS sequence"/>
</dbReference>
<keyword evidence="1" id="KW-0732">Signal</keyword>
<protein>
    <recommendedName>
        <fullName evidence="4">LbtU family siderophore porin</fullName>
    </recommendedName>
</protein>
<feature type="signal peptide" evidence="1">
    <location>
        <begin position="1"/>
        <end position="24"/>
    </location>
</feature>
<evidence type="ECO:0000313" key="3">
    <source>
        <dbReference type="Proteomes" id="UP000192505"/>
    </source>
</evidence>
<name>A0A1W9KP59_9BURK</name>
<reference evidence="2 3" key="1">
    <citation type="submission" date="2017-01" db="EMBL/GenBank/DDBJ databases">
        <title>Novel large sulfur bacteria in the metagenomes of groundwater-fed chemosynthetic microbial mats in the Lake Huron basin.</title>
        <authorList>
            <person name="Sharrar A.M."/>
            <person name="Flood B.E."/>
            <person name="Bailey J.V."/>
            <person name="Jones D.S."/>
            <person name="Biddanda B."/>
            <person name="Ruberg S.A."/>
            <person name="Marcus D.N."/>
            <person name="Dick G.J."/>
        </authorList>
    </citation>
    <scope>NUCLEOTIDE SEQUENCE [LARGE SCALE GENOMIC DNA]</scope>
    <source>
        <strain evidence="2">A7</strain>
    </source>
</reference>
<dbReference type="SUPFAM" id="SSF56935">
    <property type="entry name" value="Porins"/>
    <property type="match status" value="1"/>
</dbReference>
<feature type="chain" id="PRO_5012461924" description="LbtU family siderophore porin" evidence="1">
    <location>
        <begin position="25"/>
        <end position="354"/>
    </location>
</feature>
<evidence type="ECO:0000313" key="2">
    <source>
        <dbReference type="EMBL" id="OQW85938.1"/>
    </source>
</evidence>
<sequence length="354" mass="37434">MKKFLNSTMVATALVLGAAGGAVAGAEEKAPLGKINDALTVTALLETEFSSAKNFAGESSSDLTLSTVELGFDFTPTDWAAAHVLLKYEEGKNDNDIEIDEAFFTLGNAEHFPLKFTAGKFVLPFGVFATKMIQDPLTQELGEINKTAVALGVESNGFVAALFGYKGMGEIGATDDVRGMGAMLGYGYEADTTKLRFSLSWVNNIADAGTVEDFLDEQGFEAVQDEVAGLALSAGATFGPVSLSAEYVAALDNYDPAQFAFGADGAKPRAWQAEVAYTMEIMERETVFALGYQGTSEALALGLPETRLLAAASVELVPHINLALEYFHDEDYGIADGGTGEGADTVTLKLAFEL</sequence>
<dbReference type="InterPro" id="IPR023614">
    <property type="entry name" value="Porin_dom_sf"/>
</dbReference>
<dbReference type="Gene3D" id="2.40.160.10">
    <property type="entry name" value="Porin"/>
    <property type="match status" value="1"/>
</dbReference>
<dbReference type="NCBIfam" id="NF033652">
    <property type="entry name" value="LbtU_sider_porin"/>
    <property type="match status" value="1"/>
</dbReference>
<comment type="caution">
    <text evidence="2">The sequence shown here is derived from an EMBL/GenBank/DDBJ whole genome shotgun (WGS) entry which is preliminary data.</text>
</comment>
<proteinExistence type="predicted"/>
<accession>A0A1W9KP59</accession>
<evidence type="ECO:0000256" key="1">
    <source>
        <dbReference type="SAM" id="SignalP"/>
    </source>
</evidence>
<dbReference type="AlphaFoldDB" id="A0A1W9KP59"/>